<evidence type="ECO:0000313" key="4">
    <source>
        <dbReference type="Proteomes" id="UP000663852"/>
    </source>
</evidence>
<accession>A0A815PDL3</accession>
<keyword evidence="1" id="KW-0472">Membrane</keyword>
<evidence type="ECO:0008006" key="5">
    <source>
        <dbReference type="Google" id="ProtNLM"/>
    </source>
</evidence>
<feature type="chain" id="PRO_5032865457" description="Transmembrane protein" evidence="2">
    <location>
        <begin position="19"/>
        <end position="918"/>
    </location>
</feature>
<feature type="transmembrane region" description="Helical" evidence="1">
    <location>
        <begin position="561"/>
        <end position="581"/>
    </location>
</feature>
<gene>
    <name evidence="3" type="ORF">EDS130_LOCUS39313</name>
</gene>
<proteinExistence type="predicted"/>
<evidence type="ECO:0000256" key="2">
    <source>
        <dbReference type="SAM" id="SignalP"/>
    </source>
</evidence>
<dbReference type="AlphaFoldDB" id="A0A815PDL3"/>
<feature type="signal peptide" evidence="2">
    <location>
        <begin position="1"/>
        <end position="18"/>
    </location>
</feature>
<dbReference type="OrthoDB" id="9987973at2759"/>
<feature type="transmembrane region" description="Helical" evidence="1">
    <location>
        <begin position="511"/>
        <end position="534"/>
    </location>
</feature>
<feature type="transmembrane region" description="Helical" evidence="1">
    <location>
        <begin position="831"/>
        <end position="852"/>
    </location>
</feature>
<dbReference type="Proteomes" id="UP000663852">
    <property type="component" value="Unassembled WGS sequence"/>
</dbReference>
<dbReference type="EMBL" id="CAJNOJ010000436">
    <property type="protein sequence ID" value="CAF1447640.1"/>
    <property type="molecule type" value="Genomic_DNA"/>
</dbReference>
<keyword evidence="1" id="KW-1133">Transmembrane helix</keyword>
<keyword evidence="2" id="KW-0732">Signal</keyword>
<protein>
    <recommendedName>
        <fullName evidence="5">Transmembrane protein</fullName>
    </recommendedName>
</protein>
<name>A0A815PDL3_ADIRI</name>
<sequence>MFIGVLFLLTACYRVCWCQYDLLDVVRGIRMSVNDDLFVSASNAFSNFAVLMHPFGNISAGEPVLCNMKYNPTDRFVHSVVVIGITKNSTDANQFMFVFAAEKMSTMTPIVCIGIITKSTCASTYACTDVAPAGSHQEYFLINVDTNKTFAYGLTNSFVFKLDIYANQIVSNFTTDDIWPGHGFIPRAIDIADTWAFVTGYAYVIQQSNKPYGVYGCLVDLSQIVNASCISIATDPSYLIPSNLMTYNELYELSVTIRGQKILVGVHRLSSVIILYNHGSFLNITSTYILSFISSSSIGRVVAWADDTTIAVLVQDPFDTSWSTTQIFFYHENSVSMTSPLFTFPNHQQVLGSRLSRPSFARFSITMNGNMAILTDKADVVIVPLSCAGFASQWIDITARTYVFYFEPRLCIGGTYKNQSSLGPCQICPSGTRNSGTSVNAVHQCMPCLTNSSNSFCPLAALVDVDLTNVPSYSQVVAYPETVDASNIEDLLIKNVFQIGTDKHCLLISPLLWTIIIGSLCLLFVIGMIVTNLAKCKSWMAYNQKAKIIFKHMDIIGEGEMWFGGLATLAIAILVAFSYWFSAAFIKRYPIENIHEPAVFACDESLVNSQFSTALELLAIPKSEDAQPIFDLLDKQIFVLSLELINTGFPCVSITVQENFLASKYVSLYTSCQEYIETAITSITFSLPRHLTTIQINMTGPYWIGALRLCIRGQGETNASTTLRELNFCQFYATTNQVIGRYSSIPIVFVKNINMTHALGSSDSTSYSGLWMPTFTDVSLSDEDYYVEFGSYLRYTSSMTILQITLDERPFYIKNIQQPIVRTAELVFHDLLFASLCIELFALAFLLIKLIVIPICRWFGRLCSKFLHRYIGFEHCHTFLRKHSRSNSEKFAELQENEHDKCAPSKIELCTTVADTTV</sequence>
<keyword evidence="1" id="KW-0812">Transmembrane</keyword>
<evidence type="ECO:0000256" key="1">
    <source>
        <dbReference type="SAM" id="Phobius"/>
    </source>
</evidence>
<comment type="caution">
    <text evidence="3">The sequence shown here is derived from an EMBL/GenBank/DDBJ whole genome shotgun (WGS) entry which is preliminary data.</text>
</comment>
<reference evidence="3" key="1">
    <citation type="submission" date="2021-02" db="EMBL/GenBank/DDBJ databases">
        <authorList>
            <person name="Nowell W R."/>
        </authorList>
    </citation>
    <scope>NUCLEOTIDE SEQUENCE</scope>
</reference>
<evidence type="ECO:0000313" key="3">
    <source>
        <dbReference type="EMBL" id="CAF1447640.1"/>
    </source>
</evidence>
<organism evidence="3 4">
    <name type="scientific">Adineta ricciae</name>
    <name type="common">Rotifer</name>
    <dbReference type="NCBI Taxonomy" id="249248"/>
    <lineage>
        <taxon>Eukaryota</taxon>
        <taxon>Metazoa</taxon>
        <taxon>Spiralia</taxon>
        <taxon>Gnathifera</taxon>
        <taxon>Rotifera</taxon>
        <taxon>Eurotatoria</taxon>
        <taxon>Bdelloidea</taxon>
        <taxon>Adinetida</taxon>
        <taxon>Adinetidae</taxon>
        <taxon>Adineta</taxon>
    </lineage>
</organism>